<dbReference type="EMBL" id="SMOG01000015">
    <property type="protein sequence ID" value="TDF72800.1"/>
    <property type="molecule type" value="Genomic_DNA"/>
</dbReference>
<organism evidence="1 2">
    <name type="scientific">Candidatus Syntrophosphaera thermopropionivorans</name>
    <dbReference type="NCBI Taxonomy" id="2593015"/>
    <lineage>
        <taxon>Bacteria</taxon>
        <taxon>Pseudomonadati</taxon>
        <taxon>Candidatus Cloacimonadota</taxon>
        <taxon>Candidatus Cloacimonadia</taxon>
        <taxon>Candidatus Cloacimonadales</taxon>
        <taxon>Candidatus Cloacimonadaceae</taxon>
        <taxon>Candidatus Syntrophosphaera</taxon>
    </lineage>
</organism>
<proteinExistence type="predicted"/>
<accession>A0AC61QIK7</accession>
<protein>
    <submittedName>
        <fullName evidence="1">DUF3459 domain-containing protein</fullName>
    </submittedName>
</protein>
<reference evidence="1" key="1">
    <citation type="submission" date="2019-03" db="EMBL/GenBank/DDBJ databases">
        <title>Candidatus Syntrophosphaera thermopropionivorans: a novel player in syntrophic propionate oxidation during anaerobic digestion.</title>
        <authorList>
            <person name="Dyksma S."/>
        </authorList>
    </citation>
    <scope>NUCLEOTIDE SEQUENCE</scope>
    <source>
        <strain evidence="1">W5</strain>
    </source>
</reference>
<evidence type="ECO:0000313" key="1">
    <source>
        <dbReference type="EMBL" id="TDF72800.1"/>
    </source>
</evidence>
<gene>
    <name evidence="1" type="ORF">E0946_05145</name>
</gene>
<sequence length="726" mass="84862">MAEIQFRYQPPTSGKHLVGLAGDFTGWEILDMNEVGGVYFLNLHIDEGRYCYKFIVDGNWIPDPDNPLTEPDPFGGFNSVLIVQETIPSRFSWEEIIQDLSLLDERKGYYVDLNRISDEQYELRFNWFPSLPADLIALIDGVSFPLYRLGITGNQEVFHCLFTCPRTFCNIKIKIQGADNILFWGAEGFSFQEDGVTPYLLELSNYPIFSVPEWVSHSVIYQIFPDRFCNGDPSNDPDFSEDYYKDCRTPPPPGEYLPAHAEYFHLVEDWYDISYLKQSPWLPEGKPDWWCFYGGDIEGVRQKLPYLKDLGVNLLYFNPLWQAKSNHKYDAADFKKVDPHFATEDEMKAFVKEAHQNGMKIILDVAFNHTGEAFWAFRDVVEKGPNSPYWLWYDWYKWPLPNPLPPDFNPREYYQCWWGIKDMPDLNYDLSRPHPAENYVRDINKAVPNRSLVNHILECVQWWLMNIDIDGFRLDIPNEVPYWFWELFRQEVRAMKPDAWLVGEIWHSGKGWVNHHYFDSVMNYAYFKDPVLEFFILGICDKKNFCARIENGLAQYPIQGIKAMMNLLGSHDTIRILELAKGDVSKVKLALLFQMTFIGAPHIYYGDEIAMLGGKDPDNRRPFNWKWEEDSVAVDLRNYYKNLIQLRLSHPLLMDGEFSFLPAPEGLLAWRRYDENHKIDIVLNYGKENNHLESISASKIIFTEGKVDHNDNSLMLYPNSAIVYIS</sequence>
<evidence type="ECO:0000313" key="2">
    <source>
        <dbReference type="Proteomes" id="UP000294588"/>
    </source>
</evidence>
<dbReference type="Proteomes" id="UP000294588">
    <property type="component" value="Unassembled WGS sequence"/>
</dbReference>
<keyword evidence="2" id="KW-1185">Reference proteome</keyword>
<name>A0AC61QIK7_9BACT</name>
<comment type="caution">
    <text evidence="1">The sequence shown here is derived from an EMBL/GenBank/DDBJ whole genome shotgun (WGS) entry which is preliminary data.</text>
</comment>